<name>A0A4R5ATS4_9ACTN</name>
<dbReference type="EMBL" id="SMKU01000219">
    <property type="protein sequence ID" value="TDD75795.1"/>
    <property type="molecule type" value="Genomic_DNA"/>
</dbReference>
<evidence type="ECO:0000313" key="3">
    <source>
        <dbReference type="Proteomes" id="UP000294513"/>
    </source>
</evidence>
<dbReference type="InterPro" id="IPR029044">
    <property type="entry name" value="Nucleotide-diphossugar_trans"/>
</dbReference>
<dbReference type="Pfam" id="PF00535">
    <property type="entry name" value="Glycos_transf_2"/>
    <property type="match status" value="1"/>
</dbReference>
<dbReference type="InterPro" id="IPR001173">
    <property type="entry name" value="Glyco_trans_2-like"/>
</dbReference>
<keyword evidence="2" id="KW-0808">Transferase</keyword>
<dbReference type="OrthoDB" id="4529776at2"/>
<dbReference type="Proteomes" id="UP000294513">
    <property type="component" value="Unassembled WGS sequence"/>
</dbReference>
<dbReference type="GO" id="GO:0016740">
    <property type="term" value="F:transferase activity"/>
    <property type="evidence" value="ECO:0007669"/>
    <property type="project" value="UniProtKB-KW"/>
</dbReference>
<dbReference type="RefSeq" id="WP_131899651.1">
    <property type="nucleotide sequence ID" value="NZ_SMKU01000219.1"/>
</dbReference>
<accession>A0A4R5ATS4</accession>
<gene>
    <name evidence="2" type="ORF">E1298_31275</name>
</gene>
<sequence length="271" mass="29701">MPLISIITASYAPSAEYLPETIKSVEALELPDGWELEWIVQEDGDTPQLSERFVGVDIVRYAANGQQLGIASTRNLALSRASGVLLQALDQDDVLLSDAFLTLIPRFEEHPIHWAIGQADDLLPNGERRPYPSPISFGLQKAGVINAYAGEQGANWPIHGAALMLRAASFRALGGWSGIPYDDELATFAALSQITDGYYDEAITWLYRHHPKQTHRTEGSRALSAECRRFALQRAAILEASGLRFPPETAVGFESHPLDLHVGPAEKDTSL</sequence>
<protein>
    <submittedName>
        <fullName evidence="2">Glycosyltransferase</fullName>
    </submittedName>
</protein>
<reference evidence="2 3" key="1">
    <citation type="submission" date="2019-03" db="EMBL/GenBank/DDBJ databases">
        <title>Draft genome sequences of novel Actinobacteria.</title>
        <authorList>
            <person name="Sahin N."/>
            <person name="Ay H."/>
            <person name="Saygin H."/>
        </authorList>
    </citation>
    <scope>NUCLEOTIDE SEQUENCE [LARGE SCALE GENOMIC DNA]</scope>
    <source>
        <strain evidence="2 3">H3C3</strain>
    </source>
</reference>
<dbReference type="Gene3D" id="3.90.550.10">
    <property type="entry name" value="Spore Coat Polysaccharide Biosynthesis Protein SpsA, Chain A"/>
    <property type="match status" value="1"/>
</dbReference>
<organism evidence="2 3">
    <name type="scientific">Actinomadura rubrisoli</name>
    <dbReference type="NCBI Taxonomy" id="2530368"/>
    <lineage>
        <taxon>Bacteria</taxon>
        <taxon>Bacillati</taxon>
        <taxon>Actinomycetota</taxon>
        <taxon>Actinomycetes</taxon>
        <taxon>Streptosporangiales</taxon>
        <taxon>Thermomonosporaceae</taxon>
        <taxon>Actinomadura</taxon>
    </lineage>
</organism>
<keyword evidence="3" id="KW-1185">Reference proteome</keyword>
<dbReference type="AlphaFoldDB" id="A0A4R5ATS4"/>
<evidence type="ECO:0000259" key="1">
    <source>
        <dbReference type="Pfam" id="PF00535"/>
    </source>
</evidence>
<feature type="domain" description="Glycosyltransferase 2-like" evidence="1">
    <location>
        <begin position="5"/>
        <end position="134"/>
    </location>
</feature>
<comment type="caution">
    <text evidence="2">The sequence shown here is derived from an EMBL/GenBank/DDBJ whole genome shotgun (WGS) entry which is preliminary data.</text>
</comment>
<evidence type="ECO:0000313" key="2">
    <source>
        <dbReference type="EMBL" id="TDD75795.1"/>
    </source>
</evidence>
<dbReference type="SUPFAM" id="SSF53448">
    <property type="entry name" value="Nucleotide-diphospho-sugar transferases"/>
    <property type="match status" value="1"/>
</dbReference>
<proteinExistence type="predicted"/>